<evidence type="ECO:0000313" key="2">
    <source>
        <dbReference type="EMBL" id="MRN54494.1"/>
    </source>
</evidence>
<dbReference type="PROSITE" id="PS50902">
    <property type="entry name" value="FLAVODOXIN_LIKE"/>
    <property type="match status" value="1"/>
</dbReference>
<dbReference type="SUPFAM" id="SSF52218">
    <property type="entry name" value="Flavoproteins"/>
    <property type="match status" value="1"/>
</dbReference>
<dbReference type="AlphaFoldDB" id="A0A7X2H6J8"/>
<dbReference type="Proteomes" id="UP000463051">
    <property type="component" value="Unassembled WGS sequence"/>
</dbReference>
<evidence type="ECO:0000313" key="3">
    <source>
        <dbReference type="Proteomes" id="UP000463051"/>
    </source>
</evidence>
<name>A0A7X2H6J8_9BACL</name>
<sequence>MKTIIVYTSKYGCTEKAAYELKTRLSGETEVVNLMHAKEPSLAPYDTVVLGGSIYFGKIQKEMSAFANKYQQELLTKRVGLFICAGMKGEQVAQELTAAYPVEVYNRALAKETFGDEVYAEKLTLLDKFILRMVKGKKHEAAGLSTTTIETFAKVMSDKVG</sequence>
<proteinExistence type="predicted"/>
<dbReference type="EMBL" id="WJXB01000005">
    <property type="protein sequence ID" value="MRN54494.1"/>
    <property type="molecule type" value="Genomic_DNA"/>
</dbReference>
<keyword evidence="3" id="KW-1185">Reference proteome</keyword>
<comment type="caution">
    <text evidence="2">The sequence shown here is derived from an EMBL/GenBank/DDBJ whole genome shotgun (WGS) entry which is preliminary data.</text>
</comment>
<evidence type="ECO:0000259" key="1">
    <source>
        <dbReference type="PROSITE" id="PS50902"/>
    </source>
</evidence>
<protein>
    <recommendedName>
        <fullName evidence="1">Flavodoxin-like domain-containing protein</fullName>
    </recommendedName>
</protein>
<dbReference type="PANTHER" id="PTHR38030:SF2">
    <property type="entry name" value="PROTOPORPHYRINOGEN IX DEHYDROGENASE [QUINONE]"/>
    <property type="match status" value="1"/>
</dbReference>
<dbReference type="InterPro" id="IPR026816">
    <property type="entry name" value="Flavodoxin_dom"/>
</dbReference>
<dbReference type="InterPro" id="IPR052200">
    <property type="entry name" value="Protoporphyrinogen_IX_DH"/>
</dbReference>
<dbReference type="InterPro" id="IPR029039">
    <property type="entry name" value="Flavoprotein-like_sf"/>
</dbReference>
<dbReference type="GO" id="GO:0010181">
    <property type="term" value="F:FMN binding"/>
    <property type="evidence" value="ECO:0007669"/>
    <property type="project" value="InterPro"/>
</dbReference>
<feature type="domain" description="Flavodoxin-like" evidence="1">
    <location>
        <begin position="3"/>
        <end position="161"/>
    </location>
</feature>
<dbReference type="GO" id="GO:0006783">
    <property type="term" value="P:heme biosynthetic process"/>
    <property type="evidence" value="ECO:0007669"/>
    <property type="project" value="TreeGrafter"/>
</dbReference>
<dbReference type="InterPro" id="IPR008254">
    <property type="entry name" value="Flavodoxin/NO_synth"/>
</dbReference>
<dbReference type="Pfam" id="PF12724">
    <property type="entry name" value="Flavodoxin_5"/>
    <property type="match status" value="1"/>
</dbReference>
<dbReference type="GO" id="GO:0016651">
    <property type="term" value="F:oxidoreductase activity, acting on NAD(P)H"/>
    <property type="evidence" value="ECO:0007669"/>
    <property type="project" value="UniProtKB-ARBA"/>
</dbReference>
<accession>A0A7X2H6J8</accession>
<organism evidence="2 3">
    <name type="scientific">Paenibacillus monticola</name>
    <dbReference type="NCBI Taxonomy" id="2666075"/>
    <lineage>
        <taxon>Bacteria</taxon>
        <taxon>Bacillati</taxon>
        <taxon>Bacillota</taxon>
        <taxon>Bacilli</taxon>
        <taxon>Bacillales</taxon>
        <taxon>Paenibacillaceae</taxon>
        <taxon>Paenibacillus</taxon>
    </lineage>
</organism>
<dbReference type="GO" id="GO:0070819">
    <property type="term" value="F:menaquinone-dependent protoporphyrinogen oxidase activity"/>
    <property type="evidence" value="ECO:0007669"/>
    <property type="project" value="TreeGrafter"/>
</dbReference>
<reference evidence="2 3" key="1">
    <citation type="submission" date="2019-11" db="EMBL/GenBank/DDBJ databases">
        <title>Paenibacillus monticola sp. nov., a novel PGPR strain isolated from mountain sample in China.</title>
        <authorList>
            <person name="Zhao Q."/>
            <person name="Li H.-P."/>
            <person name="Zhang J.-L."/>
        </authorList>
    </citation>
    <scope>NUCLEOTIDE SEQUENCE [LARGE SCALE GENOMIC DNA]</scope>
    <source>
        <strain evidence="2 3">LC-T2</strain>
    </source>
</reference>
<dbReference type="PANTHER" id="PTHR38030">
    <property type="entry name" value="PROTOPORPHYRINOGEN IX DEHYDROGENASE [MENAQUINONE]"/>
    <property type="match status" value="1"/>
</dbReference>
<gene>
    <name evidence="2" type="ORF">GJB61_16035</name>
</gene>
<dbReference type="RefSeq" id="WP_154119655.1">
    <property type="nucleotide sequence ID" value="NZ_WJXB01000005.1"/>
</dbReference>
<dbReference type="Gene3D" id="3.40.50.360">
    <property type="match status" value="1"/>
</dbReference>